<sequence length="280" mass="30610">MDKLKRTYIQMISAIASNGYLKGFAEGSIYKGDLKKLCVPGLNCYSCPGALGSCPIGSLQAVMGSIKYNFSFYILGLLTLMGLAMGRLVCGWLCPFGLVQDLLSRIPSRKFAVKGSWSNFRYAKYAVLAVFVILLPFVLSDELGMSVPYFCKWICPAGTLEAGIPLLLMNEGLRGAAGCLFGWKSLLLLATIVSSVFIYRPFCRFVCPLGAIYAIFNPISLCRLEVDKSSCISCGKCEAVCKMGVKPQLQPNSPECIRCGDCIKKCPEGSIELIFIKKDR</sequence>
<name>W8UC09_PEPAC</name>
<evidence type="ECO:0000256" key="1">
    <source>
        <dbReference type="ARBA" id="ARBA00022448"/>
    </source>
</evidence>
<dbReference type="GO" id="GO:0046872">
    <property type="term" value="F:metal ion binding"/>
    <property type="evidence" value="ECO:0007669"/>
    <property type="project" value="UniProtKB-KW"/>
</dbReference>
<reference evidence="9 10" key="1">
    <citation type="journal article" date="2014" name="Genome Announc.">
        <title>Complete Genome Sequence of Amino Acid-Utilizing Eubacterium acidaminophilum al-2 (DSM 3953).</title>
        <authorList>
            <person name="Poehlein A."/>
            <person name="Andreesen J.R."/>
            <person name="Daniel R."/>
        </authorList>
    </citation>
    <scope>NUCLEOTIDE SEQUENCE [LARGE SCALE GENOMIC DNA]</scope>
    <source>
        <strain evidence="9 10">DSM 3953</strain>
        <plasmid evidence="10">Plasmid EAL2_808p</plasmid>
    </source>
</reference>
<evidence type="ECO:0000256" key="2">
    <source>
        <dbReference type="ARBA" id="ARBA00022485"/>
    </source>
</evidence>
<keyword evidence="7" id="KW-0472">Membrane</keyword>
<evidence type="ECO:0000256" key="6">
    <source>
        <dbReference type="ARBA" id="ARBA00023014"/>
    </source>
</evidence>
<keyword evidence="6" id="KW-0411">Iron-sulfur</keyword>
<dbReference type="PANTHER" id="PTHR30176:SF3">
    <property type="entry name" value="FERREDOXIN-TYPE PROTEIN NAPH"/>
    <property type="match status" value="1"/>
</dbReference>
<dbReference type="KEGG" id="eac:EAL2_808p07530"/>
<keyword evidence="4" id="KW-0249">Electron transport</keyword>
<feature type="domain" description="4Fe-4S ferredoxin-type" evidence="8">
    <location>
        <begin position="222"/>
        <end position="244"/>
    </location>
</feature>
<dbReference type="GO" id="GO:0005886">
    <property type="term" value="C:plasma membrane"/>
    <property type="evidence" value="ECO:0007669"/>
    <property type="project" value="TreeGrafter"/>
</dbReference>
<evidence type="ECO:0000256" key="7">
    <source>
        <dbReference type="SAM" id="Phobius"/>
    </source>
</evidence>
<proteinExistence type="predicted"/>
<dbReference type="InterPro" id="IPR017900">
    <property type="entry name" value="4Fe4S_Fe_S_CS"/>
</dbReference>
<dbReference type="Pfam" id="PF12801">
    <property type="entry name" value="Fer4_5"/>
    <property type="match status" value="3"/>
</dbReference>
<dbReference type="Gene3D" id="3.30.70.20">
    <property type="match status" value="1"/>
</dbReference>
<dbReference type="InterPro" id="IPR017896">
    <property type="entry name" value="4Fe4S_Fe-S-bd"/>
</dbReference>
<dbReference type="AlphaFoldDB" id="W8UC09"/>
<evidence type="ECO:0000256" key="5">
    <source>
        <dbReference type="ARBA" id="ARBA00023004"/>
    </source>
</evidence>
<keyword evidence="5" id="KW-0408">Iron</keyword>
<evidence type="ECO:0000313" key="10">
    <source>
        <dbReference type="Proteomes" id="UP000019591"/>
    </source>
</evidence>
<evidence type="ECO:0000256" key="4">
    <source>
        <dbReference type="ARBA" id="ARBA00022982"/>
    </source>
</evidence>
<dbReference type="InterPro" id="IPR051684">
    <property type="entry name" value="Electron_Trans/Redox"/>
</dbReference>
<keyword evidence="10" id="KW-1185">Reference proteome</keyword>
<dbReference type="PROSITE" id="PS00198">
    <property type="entry name" value="4FE4S_FER_1"/>
    <property type="match status" value="1"/>
</dbReference>
<feature type="transmembrane region" description="Helical" evidence="7">
    <location>
        <begin position="175"/>
        <end position="199"/>
    </location>
</feature>
<feature type="domain" description="4Fe-4S ferredoxin-type" evidence="8">
    <location>
        <begin position="245"/>
        <end position="276"/>
    </location>
</feature>
<organism evidence="9 10">
    <name type="scientific">Peptoclostridium acidaminophilum DSM 3953</name>
    <dbReference type="NCBI Taxonomy" id="1286171"/>
    <lineage>
        <taxon>Bacteria</taxon>
        <taxon>Bacillati</taxon>
        <taxon>Bacillota</taxon>
        <taxon>Clostridia</taxon>
        <taxon>Peptostreptococcales</taxon>
        <taxon>Peptoclostridiaceae</taxon>
        <taxon>Peptoclostridium</taxon>
    </lineage>
</organism>
<dbReference type="HOGENOM" id="CLU_033147_1_0_9"/>
<dbReference type="PANTHER" id="PTHR30176">
    <property type="entry name" value="FERREDOXIN-TYPE PROTEIN NAPH"/>
    <property type="match status" value="1"/>
</dbReference>
<protein>
    <recommendedName>
        <fullName evidence="8">4Fe-4S ferredoxin-type domain-containing protein</fullName>
    </recommendedName>
</protein>
<dbReference type="PATRIC" id="fig|1286171.3.peg.2941"/>
<keyword evidence="9" id="KW-0614">Plasmid</keyword>
<dbReference type="SUPFAM" id="SSF54862">
    <property type="entry name" value="4Fe-4S ferredoxins"/>
    <property type="match status" value="1"/>
</dbReference>
<feature type="transmembrane region" description="Helical" evidence="7">
    <location>
        <begin position="120"/>
        <end position="139"/>
    </location>
</feature>
<keyword evidence="2" id="KW-0004">4Fe-4S</keyword>
<dbReference type="eggNOG" id="COG0348">
    <property type="taxonomic scope" value="Bacteria"/>
</dbReference>
<geneLocation type="plasmid" evidence="9 10">
    <name>EAL2_808p</name>
</geneLocation>
<evidence type="ECO:0000259" key="8">
    <source>
        <dbReference type="PROSITE" id="PS51379"/>
    </source>
</evidence>
<dbReference type="RefSeq" id="WP_025437090.1">
    <property type="nucleotide sequence ID" value="NZ_CP007453.1"/>
</dbReference>
<gene>
    <name evidence="9" type="ORF">EAL2_808p07530</name>
</gene>
<evidence type="ECO:0000256" key="3">
    <source>
        <dbReference type="ARBA" id="ARBA00022723"/>
    </source>
</evidence>
<dbReference type="Pfam" id="PF12837">
    <property type="entry name" value="Fer4_6"/>
    <property type="match status" value="1"/>
</dbReference>
<feature type="transmembrane region" description="Helical" evidence="7">
    <location>
        <begin position="72"/>
        <end position="99"/>
    </location>
</feature>
<keyword evidence="7" id="KW-1133">Transmembrane helix</keyword>
<dbReference type="Proteomes" id="UP000019591">
    <property type="component" value="Plasmid EAL2_808p"/>
</dbReference>
<dbReference type="PROSITE" id="PS51379">
    <property type="entry name" value="4FE4S_FER_2"/>
    <property type="match status" value="2"/>
</dbReference>
<dbReference type="GO" id="GO:0051539">
    <property type="term" value="F:4 iron, 4 sulfur cluster binding"/>
    <property type="evidence" value="ECO:0007669"/>
    <property type="project" value="UniProtKB-KW"/>
</dbReference>
<dbReference type="EMBL" id="CP007453">
    <property type="protein sequence ID" value="AHM58256.1"/>
    <property type="molecule type" value="Genomic_DNA"/>
</dbReference>
<keyword evidence="7" id="KW-0812">Transmembrane</keyword>
<accession>W8UC09</accession>
<evidence type="ECO:0000313" key="9">
    <source>
        <dbReference type="EMBL" id="AHM58256.1"/>
    </source>
</evidence>
<keyword evidence="3" id="KW-0479">Metal-binding</keyword>
<keyword evidence="1" id="KW-0813">Transport</keyword>